<sequence>MPIEWIRAATDHLIRQRRILLSGEMEEVEVAGSEQASVTISLSEADSGSSPQKRGIVGDANVTGSTYGDFELEI</sequence>
<organism evidence="2 3">
    <name type="scientific">Rhizophagus irregularis</name>
    <dbReference type="NCBI Taxonomy" id="588596"/>
    <lineage>
        <taxon>Eukaryota</taxon>
        <taxon>Fungi</taxon>
        <taxon>Fungi incertae sedis</taxon>
        <taxon>Mucoromycota</taxon>
        <taxon>Glomeromycotina</taxon>
        <taxon>Glomeromycetes</taxon>
        <taxon>Glomerales</taxon>
        <taxon>Glomeraceae</taxon>
        <taxon>Rhizophagus</taxon>
    </lineage>
</organism>
<reference evidence="2" key="1">
    <citation type="submission" date="2020-05" db="EMBL/GenBank/DDBJ databases">
        <authorList>
            <person name="Rincon C."/>
            <person name="Sanders R I."/>
            <person name="Robbins C."/>
            <person name="Chaturvedi A."/>
        </authorList>
    </citation>
    <scope>NUCLEOTIDE SEQUENCE</scope>
    <source>
        <strain evidence="2">CHB12</strain>
    </source>
</reference>
<feature type="region of interest" description="Disordered" evidence="1">
    <location>
        <begin position="41"/>
        <end position="60"/>
    </location>
</feature>
<dbReference type="EMBL" id="CAGKOT010000007">
    <property type="protein sequence ID" value="CAB5350526.1"/>
    <property type="molecule type" value="Genomic_DNA"/>
</dbReference>
<protein>
    <submittedName>
        <fullName evidence="2">Uncharacterized protein</fullName>
    </submittedName>
</protein>
<proteinExistence type="predicted"/>
<evidence type="ECO:0000256" key="1">
    <source>
        <dbReference type="SAM" id="MobiDB-lite"/>
    </source>
</evidence>
<dbReference type="VEuPathDB" id="FungiDB:RhiirFUN_006257"/>
<dbReference type="AlphaFoldDB" id="A0A916E246"/>
<gene>
    <name evidence="2" type="ORF">CHRIB12_LOCUS4996</name>
</gene>
<name>A0A916E246_9GLOM</name>
<feature type="compositionally biased region" description="Polar residues" evidence="1">
    <location>
        <begin position="41"/>
        <end position="52"/>
    </location>
</feature>
<evidence type="ECO:0000313" key="3">
    <source>
        <dbReference type="Proteomes" id="UP000684084"/>
    </source>
</evidence>
<evidence type="ECO:0000313" key="2">
    <source>
        <dbReference type="EMBL" id="CAB5350526.1"/>
    </source>
</evidence>
<dbReference type="Proteomes" id="UP000684084">
    <property type="component" value="Unassembled WGS sequence"/>
</dbReference>
<comment type="caution">
    <text evidence="2">The sequence shown here is derived from an EMBL/GenBank/DDBJ whole genome shotgun (WGS) entry which is preliminary data.</text>
</comment>
<accession>A0A916E246</accession>